<dbReference type="SUPFAM" id="SSF51735">
    <property type="entry name" value="NAD(P)-binding Rossmann-fold domains"/>
    <property type="match status" value="1"/>
</dbReference>
<proteinExistence type="inferred from homology"/>
<dbReference type="InterPro" id="IPR036291">
    <property type="entry name" value="NAD(P)-bd_dom_sf"/>
</dbReference>
<evidence type="ECO:0000313" key="5">
    <source>
        <dbReference type="Proteomes" id="UP001162734"/>
    </source>
</evidence>
<dbReference type="Gene3D" id="3.40.50.720">
    <property type="entry name" value="NAD(P)-binding Rossmann-like Domain"/>
    <property type="match status" value="1"/>
</dbReference>
<comment type="similarity">
    <text evidence="1">Belongs to the NmrA-type oxidoreductase family.</text>
</comment>
<dbReference type="EMBL" id="AP025592">
    <property type="protein sequence ID" value="BDG08538.1"/>
    <property type="molecule type" value="Genomic_DNA"/>
</dbReference>
<protein>
    <recommendedName>
        <fullName evidence="3">NmrA-like domain-containing protein</fullName>
    </recommendedName>
</protein>
<dbReference type="InterPro" id="IPR008030">
    <property type="entry name" value="NmrA-like"/>
</dbReference>
<dbReference type="InterPro" id="IPR051164">
    <property type="entry name" value="NmrA-like_oxidored"/>
</dbReference>
<evidence type="ECO:0000313" key="4">
    <source>
        <dbReference type="EMBL" id="BDG08538.1"/>
    </source>
</evidence>
<dbReference type="Gene3D" id="3.90.25.10">
    <property type="entry name" value="UDP-galactose 4-epimerase, domain 1"/>
    <property type="match status" value="1"/>
</dbReference>
<dbReference type="CDD" id="cd05251">
    <property type="entry name" value="NmrA_like_SDR_a"/>
    <property type="match status" value="1"/>
</dbReference>
<feature type="domain" description="NmrA-like" evidence="3">
    <location>
        <begin position="6"/>
        <end position="258"/>
    </location>
</feature>
<dbReference type="Pfam" id="PF05368">
    <property type="entry name" value="NmrA"/>
    <property type="match status" value="1"/>
</dbReference>
<dbReference type="Proteomes" id="UP001162734">
    <property type="component" value="Chromosome"/>
</dbReference>
<organism evidence="4 5">
    <name type="scientific">Anaeromyxobacter paludicola</name>
    <dbReference type="NCBI Taxonomy" id="2918171"/>
    <lineage>
        <taxon>Bacteria</taxon>
        <taxon>Pseudomonadati</taxon>
        <taxon>Myxococcota</taxon>
        <taxon>Myxococcia</taxon>
        <taxon>Myxococcales</taxon>
        <taxon>Cystobacterineae</taxon>
        <taxon>Anaeromyxobacteraceae</taxon>
        <taxon>Anaeromyxobacter</taxon>
    </lineage>
</organism>
<name>A0ABM7X9K7_9BACT</name>
<accession>A0ABM7X9K7</accession>
<keyword evidence="2" id="KW-0521">NADP</keyword>
<dbReference type="PANTHER" id="PTHR42748:SF7">
    <property type="entry name" value="NMRA LIKE REDOX SENSOR 1-RELATED"/>
    <property type="match status" value="1"/>
</dbReference>
<sequence length="298" mass="31680">MPRSIRVVVAGATGQQGGAVARLLLEKGHRVVGLTRRPGSPAAARLRALGAEVAQADLEEGASVRAAVQGADAFFLMATPFEGGPEAEVREALRAAEAARAAGVKHLVYSSVAGASELTGIPHFDSKHEVEGRLAGLGVPLTVVAPAFFMENLSGPAYLTGLRAGELALALPPARRLQTVALADLAGVVRIVLERPTQFAGERIEVASDDLTGPEMARAVSRAARTQIDYVPVPVEAVRSRSEDLGRMFQWLDEVGYRVDLAALRRRFPEVAWHDFAGWARAQDWSVLDVASPEQPTA</sequence>
<evidence type="ECO:0000256" key="2">
    <source>
        <dbReference type="ARBA" id="ARBA00022857"/>
    </source>
</evidence>
<keyword evidence="5" id="KW-1185">Reference proteome</keyword>
<gene>
    <name evidence="4" type="ORF">AMPC_16510</name>
</gene>
<dbReference type="RefSeq" id="WP_248345713.1">
    <property type="nucleotide sequence ID" value="NZ_AP025592.1"/>
</dbReference>
<dbReference type="PANTHER" id="PTHR42748">
    <property type="entry name" value="NITROGEN METABOLITE REPRESSION PROTEIN NMRA FAMILY MEMBER"/>
    <property type="match status" value="1"/>
</dbReference>
<evidence type="ECO:0000259" key="3">
    <source>
        <dbReference type="Pfam" id="PF05368"/>
    </source>
</evidence>
<reference evidence="5" key="1">
    <citation type="journal article" date="2022" name="Int. J. Syst. Evol. Microbiol.">
        <title>Anaeromyxobacter oryzae sp. nov., Anaeromyxobacter diazotrophicus sp. nov. and Anaeromyxobacter paludicola sp. nov., isolated from paddy soils.</title>
        <authorList>
            <person name="Itoh H."/>
            <person name="Xu Z."/>
            <person name="Mise K."/>
            <person name="Masuda Y."/>
            <person name="Ushijima N."/>
            <person name="Hayakawa C."/>
            <person name="Shiratori Y."/>
            <person name="Senoo K."/>
        </authorList>
    </citation>
    <scope>NUCLEOTIDE SEQUENCE [LARGE SCALE GENOMIC DNA]</scope>
    <source>
        <strain evidence="5">Red630</strain>
    </source>
</reference>
<evidence type="ECO:0000256" key="1">
    <source>
        <dbReference type="ARBA" id="ARBA00006328"/>
    </source>
</evidence>